<keyword evidence="8" id="KW-0479">Metal-binding</keyword>
<keyword evidence="10" id="KW-0067">ATP-binding</keyword>
<evidence type="ECO:0000313" key="17">
    <source>
        <dbReference type="EMBL" id="CAL5219980.1"/>
    </source>
</evidence>
<dbReference type="SUPFAM" id="SSF55003">
    <property type="entry name" value="PAP/Archaeal CCA-adding enzyme, C-terminal domain"/>
    <property type="match status" value="1"/>
</dbReference>
<evidence type="ECO:0000256" key="2">
    <source>
        <dbReference type="ARBA" id="ARBA00001946"/>
    </source>
</evidence>
<evidence type="ECO:0000256" key="13">
    <source>
        <dbReference type="SAM" id="MobiDB-lite"/>
    </source>
</evidence>
<evidence type="ECO:0000259" key="15">
    <source>
        <dbReference type="Pfam" id="PF04928"/>
    </source>
</evidence>
<accession>A0ABP1FJ40</accession>
<feature type="compositionally biased region" description="Polar residues" evidence="13">
    <location>
        <begin position="632"/>
        <end position="644"/>
    </location>
</feature>
<organism evidence="17 18">
    <name type="scientific">Coccomyxa viridis</name>
    <dbReference type="NCBI Taxonomy" id="1274662"/>
    <lineage>
        <taxon>Eukaryota</taxon>
        <taxon>Viridiplantae</taxon>
        <taxon>Chlorophyta</taxon>
        <taxon>core chlorophytes</taxon>
        <taxon>Trebouxiophyceae</taxon>
        <taxon>Trebouxiophyceae incertae sedis</taxon>
        <taxon>Coccomyxaceae</taxon>
        <taxon>Coccomyxa</taxon>
    </lineage>
</organism>
<dbReference type="Gene3D" id="3.30.70.590">
    <property type="entry name" value="Poly(A) polymerase predicted RNA binding domain"/>
    <property type="match status" value="1"/>
</dbReference>
<keyword evidence="11" id="KW-0460">Magnesium</keyword>
<feature type="domain" description="Poly(A) polymerase RNA-binding" evidence="14">
    <location>
        <begin position="406"/>
        <end position="479"/>
    </location>
</feature>
<dbReference type="EC" id="2.7.7.19" evidence="5"/>
<evidence type="ECO:0000256" key="11">
    <source>
        <dbReference type="ARBA" id="ARBA00022842"/>
    </source>
</evidence>
<feature type="compositionally biased region" description="Basic and acidic residues" evidence="13">
    <location>
        <begin position="650"/>
        <end position="661"/>
    </location>
</feature>
<dbReference type="Pfam" id="PF20750">
    <property type="entry name" value="PAP_NTPase"/>
    <property type="match status" value="1"/>
</dbReference>
<protein>
    <recommendedName>
        <fullName evidence="5">polynucleotide adenylyltransferase</fullName>
        <ecNumber evidence="5">2.7.7.19</ecNumber>
    </recommendedName>
</protein>
<evidence type="ECO:0000256" key="3">
    <source>
        <dbReference type="ARBA" id="ARBA00004123"/>
    </source>
</evidence>
<dbReference type="InterPro" id="IPR007012">
    <property type="entry name" value="PolA_pol_cen_dom"/>
</dbReference>
<dbReference type="Pfam" id="PF04928">
    <property type="entry name" value="PAP_central"/>
    <property type="match status" value="1"/>
</dbReference>
<evidence type="ECO:0000256" key="9">
    <source>
        <dbReference type="ARBA" id="ARBA00022741"/>
    </source>
</evidence>
<feature type="domain" description="Poly(A) polymerase RNA-binding" evidence="14">
    <location>
        <begin position="349"/>
        <end position="390"/>
    </location>
</feature>
<gene>
    <name evidence="17" type="primary">g1918</name>
    <name evidence="17" type="ORF">VP750_LOCUS1639</name>
</gene>
<feature type="compositionally biased region" description="Basic and acidic residues" evidence="13">
    <location>
        <begin position="494"/>
        <end position="507"/>
    </location>
</feature>
<dbReference type="Gene3D" id="3.30.460.10">
    <property type="entry name" value="Beta Polymerase, domain 2"/>
    <property type="match status" value="1"/>
</dbReference>
<evidence type="ECO:0000256" key="8">
    <source>
        <dbReference type="ARBA" id="ARBA00022723"/>
    </source>
</evidence>
<keyword evidence="9" id="KW-0547">Nucleotide-binding</keyword>
<keyword evidence="18" id="KW-1185">Reference proteome</keyword>
<dbReference type="Gene3D" id="1.10.1410.10">
    <property type="match status" value="1"/>
</dbReference>
<evidence type="ECO:0000256" key="4">
    <source>
        <dbReference type="ARBA" id="ARBA00010912"/>
    </source>
</evidence>
<feature type="compositionally biased region" description="Basic and acidic residues" evidence="13">
    <location>
        <begin position="582"/>
        <end position="591"/>
    </location>
</feature>
<dbReference type="CDD" id="cd05402">
    <property type="entry name" value="NT_PAP_TUTase"/>
    <property type="match status" value="1"/>
</dbReference>
<comment type="cofactor">
    <cofactor evidence="1">
        <name>Mn(2+)</name>
        <dbReference type="ChEBI" id="CHEBI:29035"/>
    </cofactor>
</comment>
<keyword evidence="6" id="KW-0507">mRNA processing</keyword>
<keyword evidence="12" id="KW-0539">Nucleus</keyword>
<feature type="region of interest" description="Disordered" evidence="13">
    <location>
        <begin position="716"/>
        <end position="745"/>
    </location>
</feature>
<evidence type="ECO:0000256" key="1">
    <source>
        <dbReference type="ARBA" id="ARBA00001936"/>
    </source>
</evidence>
<evidence type="ECO:0000259" key="14">
    <source>
        <dbReference type="Pfam" id="PF04926"/>
    </source>
</evidence>
<reference evidence="17 18" key="1">
    <citation type="submission" date="2024-06" db="EMBL/GenBank/DDBJ databases">
        <authorList>
            <person name="Kraege A."/>
            <person name="Thomma B."/>
        </authorList>
    </citation>
    <scope>NUCLEOTIDE SEQUENCE [LARGE SCALE GENOMIC DNA]</scope>
</reference>
<evidence type="ECO:0000256" key="12">
    <source>
        <dbReference type="ARBA" id="ARBA00023242"/>
    </source>
</evidence>
<dbReference type="InterPro" id="IPR043519">
    <property type="entry name" value="NT_sf"/>
</dbReference>
<evidence type="ECO:0000256" key="5">
    <source>
        <dbReference type="ARBA" id="ARBA00012388"/>
    </source>
</evidence>
<comment type="caution">
    <text evidence="17">The sequence shown here is derived from an EMBL/GenBank/DDBJ whole genome shotgun (WGS) entry which is preliminary data.</text>
</comment>
<comment type="subcellular location">
    <subcellularLocation>
        <location evidence="3">Nucleus</location>
    </subcellularLocation>
</comment>
<evidence type="ECO:0000313" key="18">
    <source>
        <dbReference type="Proteomes" id="UP001497392"/>
    </source>
</evidence>
<feature type="region of interest" description="Disordered" evidence="13">
    <location>
        <begin position="543"/>
        <end position="662"/>
    </location>
</feature>
<comment type="cofactor">
    <cofactor evidence="2">
        <name>Mg(2+)</name>
        <dbReference type="ChEBI" id="CHEBI:18420"/>
    </cofactor>
</comment>
<dbReference type="InterPro" id="IPR007010">
    <property type="entry name" value="PolA_pol_RNA-bd_dom"/>
</dbReference>
<dbReference type="Pfam" id="PF04926">
    <property type="entry name" value="PAP_RNA-bind"/>
    <property type="match status" value="2"/>
</dbReference>
<dbReference type="Proteomes" id="UP001497392">
    <property type="component" value="Unassembled WGS sequence"/>
</dbReference>
<evidence type="ECO:0000256" key="6">
    <source>
        <dbReference type="ARBA" id="ARBA00022664"/>
    </source>
</evidence>
<evidence type="ECO:0000259" key="16">
    <source>
        <dbReference type="Pfam" id="PF20750"/>
    </source>
</evidence>
<dbReference type="SUPFAM" id="SSF81631">
    <property type="entry name" value="PAP/OAS1 substrate-binding domain"/>
    <property type="match status" value="1"/>
</dbReference>
<feature type="domain" description="Poly(A) polymerase central" evidence="15">
    <location>
        <begin position="199"/>
        <end position="346"/>
    </location>
</feature>
<evidence type="ECO:0000256" key="10">
    <source>
        <dbReference type="ARBA" id="ARBA00022840"/>
    </source>
</evidence>
<dbReference type="EMBL" id="CAXHTA020000002">
    <property type="protein sequence ID" value="CAL5219980.1"/>
    <property type="molecule type" value="Genomic_DNA"/>
</dbReference>
<keyword evidence="7" id="KW-0808">Transferase</keyword>
<name>A0ABP1FJ40_9CHLO</name>
<dbReference type="InterPro" id="IPR048840">
    <property type="entry name" value="PolA_pol_NTPase"/>
</dbReference>
<sequence>MAVTPPTAKEEQDTEDLKQCLHDLGLYESREEAVLREEVLGRLDKLAKLWVQRVSALYGMSDVGDVEANAKIFTFGSYRLGVHGPGADIDTLCVGPRHVSREEHFFGQEDHCLEKMLSDLPDVTELHPVVDSFVPVIKMKFAGISIDLLYARLAHAIVPDDLNMSAISTLRNADEQSVRSLNGCRVTDTVLTQVDSIDTFRTALRTIKLWAERRGVYSNVVGFLGGVNWAILVAYTCKLFPKANASMIVQKFFLVFAAWHWPRPVRLCPIEFDSMNLPVWDPQSNPRDRSHLMPIITPSYPAANSSYNVSQSTLTAMQEEFVGATKLCKDIKRTDGGRMNWQRLFEPYEFFRSYKNYLQIEVTGATEADFRTWDGWVHSRLRQLVMRVEPYVLVRPWPKAVMEPREEAHPERPWRCFYFMGLKKKPQVAGQKNSVNLNTPVQEFKQQVMVYNTYRDGMDVTVKHLVPDKLPRFVLQKASDAQQAAKAITEAAEAGDKPAEAHKRTLELESPAEALGPAEKKRIVESSTGSGAAAAVIVKAEHDSASAGQQNGFGAHPASSAPAETDREGTAGQAMKQEPVADDAKSADAGRDVSMTDASAKPGSDAKSLAPQAGDKQGSLAPNGVPVKQEQQDQPVLHSSQQGRATMPELKIERLDARTGQDGRVPAAPVICEQQQQQQDLGKALNPLHVFQTVAAQNGAVQGTPVERNDSKAATAEAEMSQSAGDVGDWLGVDSGGPAPVQGDKQDLQGQAHYLQRRQELEAQRDARLAAGKPGGVQIRWNAATRG</sequence>
<proteinExistence type="inferred from homology"/>
<dbReference type="PANTHER" id="PTHR10682:SF10">
    <property type="entry name" value="POLYNUCLEOTIDE ADENYLYLTRANSFERASE"/>
    <property type="match status" value="1"/>
</dbReference>
<evidence type="ECO:0000256" key="7">
    <source>
        <dbReference type="ARBA" id="ARBA00022679"/>
    </source>
</evidence>
<feature type="region of interest" description="Disordered" evidence="13">
    <location>
        <begin position="489"/>
        <end position="519"/>
    </location>
</feature>
<feature type="domain" description="Poly(A) polymerase nucleotidyltransferase" evidence="16">
    <location>
        <begin position="3"/>
        <end position="194"/>
    </location>
</feature>
<dbReference type="PANTHER" id="PTHR10682">
    <property type="entry name" value="POLY A POLYMERASE"/>
    <property type="match status" value="1"/>
</dbReference>
<comment type="similarity">
    <text evidence="4">Belongs to the poly(A) polymerase family.</text>
</comment>
<dbReference type="InterPro" id="IPR011068">
    <property type="entry name" value="NuclTrfase_I-like_C"/>
</dbReference>
<dbReference type="SUPFAM" id="SSF81301">
    <property type="entry name" value="Nucleotidyltransferase"/>
    <property type="match status" value="1"/>
</dbReference>